<protein>
    <submittedName>
        <fullName evidence="2">Uncharacterized protein</fullName>
    </submittedName>
</protein>
<reference evidence="2" key="1">
    <citation type="submission" date="2022-11" db="UniProtKB">
        <authorList>
            <consortium name="WormBaseParasite"/>
        </authorList>
    </citation>
    <scope>IDENTIFICATION</scope>
</reference>
<evidence type="ECO:0000313" key="2">
    <source>
        <dbReference type="WBParaSite" id="nRc.2.0.1.t46235-RA"/>
    </source>
</evidence>
<keyword evidence="1" id="KW-1185">Reference proteome</keyword>
<dbReference type="WBParaSite" id="nRc.2.0.1.t46235-RA">
    <property type="protein sequence ID" value="nRc.2.0.1.t46235-RA"/>
    <property type="gene ID" value="nRc.2.0.1.g46235"/>
</dbReference>
<evidence type="ECO:0000313" key="1">
    <source>
        <dbReference type="Proteomes" id="UP000887565"/>
    </source>
</evidence>
<organism evidence="1 2">
    <name type="scientific">Romanomermis culicivorax</name>
    <name type="common">Nematode worm</name>
    <dbReference type="NCBI Taxonomy" id="13658"/>
    <lineage>
        <taxon>Eukaryota</taxon>
        <taxon>Metazoa</taxon>
        <taxon>Ecdysozoa</taxon>
        <taxon>Nematoda</taxon>
        <taxon>Enoplea</taxon>
        <taxon>Dorylaimia</taxon>
        <taxon>Mermithida</taxon>
        <taxon>Mermithoidea</taxon>
        <taxon>Mermithidae</taxon>
        <taxon>Romanomermis</taxon>
    </lineage>
</organism>
<name>A0A915L576_ROMCU</name>
<proteinExistence type="predicted"/>
<accession>A0A915L576</accession>
<dbReference type="AlphaFoldDB" id="A0A915L576"/>
<dbReference type="Proteomes" id="UP000887565">
    <property type="component" value="Unplaced"/>
</dbReference>
<sequence length="62" mass="6449">MVTDILPAAATPPTEIDADVNTVTCAMTKKNISQPTLSNPIPLAADHATPPIEAITIASHEE</sequence>